<dbReference type="EMBL" id="LBMM01016714">
    <property type="protein sequence ID" value="KMQ84333.1"/>
    <property type="molecule type" value="Genomic_DNA"/>
</dbReference>
<sequence length="113" mass="12493">MAKQQWFTDGSGINHCFGAGIYGPKDDYRESIPMGCHSTVFSAEILAILRCTEHLLTKNTIGRKINICSDSRAAILALAKTTTESSLVWDCMLALEKLSRANRVILVWVPGHQ</sequence>
<dbReference type="OrthoDB" id="7701141at2759"/>
<dbReference type="GO" id="GO:0004523">
    <property type="term" value="F:RNA-DNA hybrid ribonuclease activity"/>
    <property type="evidence" value="ECO:0007669"/>
    <property type="project" value="InterPro"/>
</dbReference>
<dbReference type="InterPro" id="IPR012337">
    <property type="entry name" value="RNaseH-like_sf"/>
</dbReference>
<evidence type="ECO:0000259" key="1">
    <source>
        <dbReference type="PROSITE" id="PS50879"/>
    </source>
</evidence>
<dbReference type="AlphaFoldDB" id="A0A0J7K1K3"/>
<dbReference type="PaxDb" id="67767-A0A0J7K1K3"/>
<feature type="non-terminal residue" evidence="2">
    <location>
        <position position="113"/>
    </location>
</feature>
<reference evidence="2 3" key="1">
    <citation type="submission" date="2015-04" db="EMBL/GenBank/DDBJ databases">
        <title>Lasius niger genome sequencing.</title>
        <authorList>
            <person name="Konorov E.A."/>
            <person name="Nikitin M.A."/>
            <person name="Kirill M.V."/>
            <person name="Chang P."/>
        </authorList>
    </citation>
    <scope>NUCLEOTIDE SEQUENCE [LARGE SCALE GENOMIC DNA]</scope>
    <source>
        <tissue evidence="2">Whole</tissue>
    </source>
</reference>
<name>A0A0J7K1K3_LASNI</name>
<gene>
    <name evidence="2" type="ORF">RF55_17941</name>
</gene>
<feature type="domain" description="RNase H type-1" evidence="1">
    <location>
        <begin position="1"/>
        <end position="113"/>
    </location>
</feature>
<dbReference type="SUPFAM" id="SSF53098">
    <property type="entry name" value="Ribonuclease H-like"/>
    <property type="match status" value="1"/>
</dbReference>
<dbReference type="Proteomes" id="UP000036403">
    <property type="component" value="Unassembled WGS sequence"/>
</dbReference>
<evidence type="ECO:0000313" key="3">
    <source>
        <dbReference type="Proteomes" id="UP000036403"/>
    </source>
</evidence>
<evidence type="ECO:0000313" key="2">
    <source>
        <dbReference type="EMBL" id="KMQ84333.1"/>
    </source>
</evidence>
<dbReference type="InterPro" id="IPR036397">
    <property type="entry name" value="RNaseH_sf"/>
</dbReference>
<organism evidence="2 3">
    <name type="scientific">Lasius niger</name>
    <name type="common">Black garden ant</name>
    <dbReference type="NCBI Taxonomy" id="67767"/>
    <lineage>
        <taxon>Eukaryota</taxon>
        <taxon>Metazoa</taxon>
        <taxon>Ecdysozoa</taxon>
        <taxon>Arthropoda</taxon>
        <taxon>Hexapoda</taxon>
        <taxon>Insecta</taxon>
        <taxon>Pterygota</taxon>
        <taxon>Neoptera</taxon>
        <taxon>Endopterygota</taxon>
        <taxon>Hymenoptera</taxon>
        <taxon>Apocrita</taxon>
        <taxon>Aculeata</taxon>
        <taxon>Formicoidea</taxon>
        <taxon>Formicidae</taxon>
        <taxon>Formicinae</taxon>
        <taxon>Lasius</taxon>
        <taxon>Lasius</taxon>
    </lineage>
</organism>
<keyword evidence="3" id="KW-1185">Reference proteome</keyword>
<proteinExistence type="predicted"/>
<comment type="caution">
    <text evidence="2">The sequence shown here is derived from an EMBL/GenBank/DDBJ whole genome shotgun (WGS) entry which is preliminary data.</text>
</comment>
<dbReference type="Gene3D" id="3.30.420.10">
    <property type="entry name" value="Ribonuclease H-like superfamily/Ribonuclease H"/>
    <property type="match status" value="1"/>
</dbReference>
<accession>A0A0J7K1K3</accession>
<dbReference type="CDD" id="cd09276">
    <property type="entry name" value="Rnase_HI_RT_non_LTR"/>
    <property type="match status" value="1"/>
</dbReference>
<protein>
    <submittedName>
        <fullName evidence="2">Lian-aa1 retrotransposon protein</fullName>
    </submittedName>
</protein>
<dbReference type="InterPro" id="IPR002156">
    <property type="entry name" value="RNaseH_domain"/>
</dbReference>
<dbReference type="GO" id="GO:0003676">
    <property type="term" value="F:nucleic acid binding"/>
    <property type="evidence" value="ECO:0007669"/>
    <property type="project" value="InterPro"/>
</dbReference>
<dbReference type="PROSITE" id="PS50879">
    <property type="entry name" value="RNASE_H_1"/>
    <property type="match status" value="1"/>
</dbReference>